<evidence type="ECO:0000313" key="2">
    <source>
        <dbReference type="EMBL" id="SCN12544.1"/>
    </source>
</evidence>
<feature type="transmembrane region" description="Helical" evidence="1">
    <location>
        <begin position="191"/>
        <end position="214"/>
    </location>
</feature>
<evidence type="ECO:0000313" key="3">
    <source>
        <dbReference type="Proteomes" id="UP000219813"/>
    </source>
</evidence>
<dbReference type="VEuPathDB" id="PlasmoDB:PmUG01_09011200"/>
<dbReference type="EMBL" id="LT594630">
    <property type="protein sequence ID" value="SCN12544.1"/>
    <property type="molecule type" value="Genomic_DNA"/>
</dbReference>
<feature type="transmembrane region" description="Helical" evidence="1">
    <location>
        <begin position="159"/>
        <end position="179"/>
    </location>
</feature>
<name>A0A1D3PB67_PLAMA</name>
<organism evidence="2 3">
    <name type="scientific">Plasmodium malariae</name>
    <dbReference type="NCBI Taxonomy" id="5858"/>
    <lineage>
        <taxon>Eukaryota</taxon>
        <taxon>Sar</taxon>
        <taxon>Alveolata</taxon>
        <taxon>Apicomplexa</taxon>
        <taxon>Aconoidasida</taxon>
        <taxon>Haemosporida</taxon>
        <taxon>Plasmodiidae</taxon>
        <taxon>Plasmodium</taxon>
        <taxon>Plasmodium (Plasmodium)</taxon>
    </lineage>
</organism>
<dbReference type="Proteomes" id="UP000219813">
    <property type="component" value="Chromosome 9"/>
</dbReference>
<sequence>MEQKNKLRFSIKIGAFILLTWICHFYSDMGMLNKYILLHNMDKKLDTITYRLLAKHKQENSVNNRWLSNSIPYNGKYEEKYNFNDILTKGKNKKTNDCSINNIKCYEQARKGKSFVYTGRDSYFEKRMLDNIHFLNNFRGVTNANINNLREKTDNNYKAISFLPGFLALVGFPIVLVVCKSTSFNIWTEQTAAQILIAVLFLVVSIFVLLAIAFGCKKIKKHEKSTSIMSEIHNRDYRSFPNL</sequence>
<keyword evidence="3" id="KW-1185">Reference proteome</keyword>
<feature type="transmembrane region" description="Helical" evidence="1">
    <location>
        <begin position="9"/>
        <end position="27"/>
    </location>
</feature>
<dbReference type="KEGG" id="pmal:PMUG01_09011200"/>
<reference evidence="2 3" key="1">
    <citation type="submission" date="2016-06" db="EMBL/GenBank/DDBJ databases">
        <authorList>
            <consortium name="Pathogen Informatics"/>
        </authorList>
    </citation>
    <scope>NUCLEOTIDE SEQUENCE [LARGE SCALE GENOMIC DNA]</scope>
</reference>
<accession>A0A1D3PB67</accession>
<dbReference type="Pfam" id="PF12420">
    <property type="entry name" value="DUF3671"/>
    <property type="match status" value="1"/>
</dbReference>
<dbReference type="RefSeq" id="XP_028861453.1">
    <property type="nucleotide sequence ID" value="XM_029004801.1"/>
</dbReference>
<proteinExistence type="predicted"/>
<gene>
    <name evidence="2" type="primary">PmUG01_09011200</name>
    <name evidence="2" type="ORF">PMUG01_09011200</name>
</gene>
<keyword evidence="1" id="KW-1133">Transmembrane helix</keyword>
<dbReference type="AlphaFoldDB" id="A0A1D3PB67"/>
<dbReference type="InterPro" id="IPR022139">
    <property type="entry name" value="Fam-L/Fam-M-like_plasmodium"/>
</dbReference>
<protein>
    <submittedName>
        <fullName evidence="2">Uncharacterized protein</fullName>
    </submittedName>
</protein>
<keyword evidence="1" id="KW-0812">Transmembrane</keyword>
<dbReference type="GeneID" id="39868638"/>
<evidence type="ECO:0000256" key="1">
    <source>
        <dbReference type="SAM" id="Phobius"/>
    </source>
</evidence>
<keyword evidence="1" id="KW-0472">Membrane</keyword>